<dbReference type="GO" id="GO:0022857">
    <property type="term" value="F:transmembrane transporter activity"/>
    <property type="evidence" value="ECO:0007669"/>
    <property type="project" value="InterPro"/>
</dbReference>
<protein>
    <submittedName>
        <fullName evidence="7">MFS transporter</fullName>
    </submittedName>
</protein>
<dbReference type="PANTHER" id="PTHR23514:SF13">
    <property type="entry name" value="INNER MEMBRANE PROTEIN YBJJ"/>
    <property type="match status" value="1"/>
</dbReference>
<name>A0A9X2L2Q7_9BACT</name>
<dbReference type="InterPro" id="IPR036259">
    <property type="entry name" value="MFS_trans_sf"/>
</dbReference>
<evidence type="ECO:0000259" key="6">
    <source>
        <dbReference type="PROSITE" id="PS50850"/>
    </source>
</evidence>
<feature type="transmembrane region" description="Helical" evidence="5">
    <location>
        <begin position="260"/>
        <end position="280"/>
    </location>
</feature>
<dbReference type="AlphaFoldDB" id="A0A9X2L2Q7"/>
<evidence type="ECO:0000256" key="1">
    <source>
        <dbReference type="ARBA" id="ARBA00004141"/>
    </source>
</evidence>
<feature type="transmembrane region" description="Helical" evidence="5">
    <location>
        <begin position="287"/>
        <end position="304"/>
    </location>
</feature>
<feature type="transmembrane region" description="Helical" evidence="5">
    <location>
        <begin position="103"/>
        <end position="124"/>
    </location>
</feature>
<evidence type="ECO:0000313" key="7">
    <source>
        <dbReference type="EMBL" id="MCP9291225.1"/>
    </source>
</evidence>
<dbReference type="GO" id="GO:0016020">
    <property type="term" value="C:membrane"/>
    <property type="evidence" value="ECO:0007669"/>
    <property type="project" value="UniProtKB-SubCell"/>
</dbReference>
<dbReference type="InterPro" id="IPR020846">
    <property type="entry name" value="MFS_dom"/>
</dbReference>
<feature type="transmembrane region" description="Helical" evidence="5">
    <location>
        <begin position="316"/>
        <end position="335"/>
    </location>
</feature>
<feature type="transmembrane region" description="Helical" evidence="5">
    <location>
        <begin position="171"/>
        <end position="193"/>
    </location>
</feature>
<feature type="transmembrane region" description="Helical" evidence="5">
    <location>
        <begin position="205"/>
        <end position="224"/>
    </location>
</feature>
<dbReference type="Pfam" id="PF07690">
    <property type="entry name" value="MFS_1"/>
    <property type="match status" value="1"/>
</dbReference>
<dbReference type="InterPro" id="IPR011701">
    <property type="entry name" value="MFS"/>
</dbReference>
<keyword evidence="4 5" id="KW-0472">Membrane</keyword>
<organism evidence="7 8">
    <name type="scientific">Gracilimonas sediminicola</name>
    <dbReference type="NCBI Taxonomy" id="2952158"/>
    <lineage>
        <taxon>Bacteria</taxon>
        <taxon>Pseudomonadati</taxon>
        <taxon>Balneolota</taxon>
        <taxon>Balneolia</taxon>
        <taxon>Balneolales</taxon>
        <taxon>Balneolaceae</taxon>
        <taxon>Gracilimonas</taxon>
    </lineage>
</organism>
<keyword evidence="3 5" id="KW-1133">Transmembrane helix</keyword>
<evidence type="ECO:0000256" key="2">
    <source>
        <dbReference type="ARBA" id="ARBA00022692"/>
    </source>
</evidence>
<reference evidence="7" key="1">
    <citation type="submission" date="2022-06" db="EMBL/GenBank/DDBJ databases">
        <title>Gracilimonas sp. CAU 1638 isolated from sea sediment.</title>
        <authorList>
            <person name="Kim W."/>
        </authorList>
    </citation>
    <scope>NUCLEOTIDE SEQUENCE</scope>
    <source>
        <strain evidence="7">CAU 1638</strain>
    </source>
</reference>
<feature type="transmembrane region" description="Helical" evidence="5">
    <location>
        <begin position="130"/>
        <end position="150"/>
    </location>
</feature>
<feature type="transmembrane region" description="Helical" evidence="5">
    <location>
        <begin position="42"/>
        <end position="59"/>
    </location>
</feature>
<comment type="subcellular location">
    <subcellularLocation>
        <location evidence="1">Membrane</location>
        <topology evidence="1">Multi-pass membrane protein</topology>
    </subcellularLocation>
</comment>
<dbReference type="PROSITE" id="PS50850">
    <property type="entry name" value="MFS"/>
    <property type="match status" value="1"/>
</dbReference>
<accession>A0A9X2L2Q7</accession>
<dbReference type="EMBL" id="JANDBC010000001">
    <property type="protein sequence ID" value="MCP9291225.1"/>
    <property type="molecule type" value="Genomic_DNA"/>
</dbReference>
<keyword evidence="2 5" id="KW-0812">Transmembrane</keyword>
<dbReference type="SUPFAM" id="SSF103473">
    <property type="entry name" value="MFS general substrate transporter"/>
    <property type="match status" value="1"/>
</dbReference>
<feature type="transmembrane region" description="Helical" evidence="5">
    <location>
        <begin position="65"/>
        <end position="82"/>
    </location>
</feature>
<dbReference type="PANTHER" id="PTHR23514">
    <property type="entry name" value="BYPASS OF STOP CODON PROTEIN 6"/>
    <property type="match status" value="1"/>
</dbReference>
<dbReference type="Gene3D" id="1.20.1250.20">
    <property type="entry name" value="MFS general substrate transporter like domains"/>
    <property type="match status" value="1"/>
</dbReference>
<evidence type="ECO:0000256" key="5">
    <source>
        <dbReference type="SAM" id="Phobius"/>
    </source>
</evidence>
<dbReference type="InterPro" id="IPR051788">
    <property type="entry name" value="MFS_Transporter"/>
</dbReference>
<evidence type="ECO:0000313" key="8">
    <source>
        <dbReference type="Proteomes" id="UP001139125"/>
    </source>
</evidence>
<comment type="caution">
    <text evidence="7">The sequence shown here is derived from an EMBL/GenBank/DDBJ whole genome shotgun (WGS) entry which is preliminary data.</text>
</comment>
<gene>
    <name evidence="7" type="ORF">NM125_06490</name>
</gene>
<evidence type="ECO:0000256" key="3">
    <source>
        <dbReference type="ARBA" id="ARBA00022989"/>
    </source>
</evidence>
<sequence length="344" mass="35847">MRDISMLTPVTLGYALLGRGLGTILIMPAVTGLIHRVGAKKASMLFGVLLILSLIPMAVAPDWIVLTLVLLITGAGASGYNISINALGSRIEESTGRSHMSMIHSWFGVGNVAGALAGTAMASQQFSVTLHFWGIAILLLVVLMGVYSYLPEDGPDPQAVKARFKLPHGSLLWLGVICFVAASIEDSIMNWVTLFFTDYVGASEGLAPIGYTAYAVSMLIMRLVGDRLKPRFGAKALITGGSVIAATGVIISILSPNLMVASIGFVMAGAGVALTFPMIFSAAGKEGAVALATVATMGALGGMLSQPIMGYLVDNFTLTGGFIFICICMLAVGAGSQKARLLKK</sequence>
<feature type="transmembrane region" description="Helical" evidence="5">
    <location>
        <begin position="12"/>
        <end position="30"/>
    </location>
</feature>
<evidence type="ECO:0000256" key="4">
    <source>
        <dbReference type="ARBA" id="ARBA00023136"/>
    </source>
</evidence>
<dbReference type="CDD" id="cd17393">
    <property type="entry name" value="MFS_MosC_like"/>
    <property type="match status" value="1"/>
</dbReference>
<proteinExistence type="predicted"/>
<feature type="domain" description="Major facilitator superfamily (MFS) profile" evidence="6">
    <location>
        <begin position="1"/>
        <end position="344"/>
    </location>
</feature>
<feature type="transmembrane region" description="Helical" evidence="5">
    <location>
        <begin position="236"/>
        <end position="254"/>
    </location>
</feature>
<keyword evidence="8" id="KW-1185">Reference proteome</keyword>
<dbReference type="Proteomes" id="UP001139125">
    <property type="component" value="Unassembled WGS sequence"/>
</dbReference>